<accession>A0A2U2P9E5</accession>
<reference evidence="1 2" key="1">
    <citation type="submission" date="2018-04" db="EMBL/GenBank/DDBJ databases">
        <title>Pedobacter chongqingensis sp. nov., isolated from a rottenly hemp rope.</title>
        <authorList>
            <person name="Cai Y."/>
        </authorList>
    </citation>
    <scope>NUCLEOTIDE SEQUENCE [LARGE SCALE GENOMIC DNA]</scope>
    <source>
        <strain evidence="1 2">FJ4-8</strain>
    </source>
</reference>
<evidence type="ECO:0000313" key="1">
    <source>
        <dbReference type="EMBL" id="PWG78007.1"/>
    </source>
</evidence>
<gene>
    <name evidence="1" type="ORF">DDR33_24490</name>
</gene>
<dbReference type="AlphaFoldDB" id="A0A2U2P9E5"/>
<keyword evidence="2" id="KW-1185">Reference proteome</keyword>
<sequence length="195" mass="21569">MFMKKTFIKTILVFVACTFYKEINAQTWQPVGVEPINQVNPSGESNSSIELDPYGSPYVAFADLFPGDELPRLTVKRYDGDRWVAVGQEKFSRGTPYDIKMAFSSNETYAFYADGTDTLQATVKKYSGALWETVGPERFTIGKITTKGIIVANGIPYIAYADLATPGTVKVMKFNGSSWESVGAGFQGDVQMVKY</sequence>
<dbReference type="Proteomes" id="UP000245647">
    <property type="component" value="Unassembled WGS sequence"/>
</dbReference>
<comment type="caution">
    <text evidence="1">The sequence shown here is derived from an EMBL/GenBank/DDBJ whole genome shotgun (WGS) entry which is preliminary data.</text>
</comment>
<protein>
    <submittedName>
        <fullName evidence="1">Uncharacterized protein</fullName>
    </submittedName>
</protein>
<name>A0A2U2P9E5_9SPHI</name>
<evidence type="ECO:0000313" key="2">
    <source>
        <dbReference type="Proteomes" id="UP000245647"/>
    </source>
</evidence>
<dbReference type="EMBL" id="QEAS01000041">
    <property type="protein sequence ID" value="PWG78007.1"/>
    <property type="molecule type" value="Genomic_DNA"/>
</dbReference>
<organism evidence="1 2">
    <name type="scientific">Pararcticibacter amylolyticus</name>
    <dbReference type="NCBI Taxonomy" id="2173175"/>
    <lineage>
        <taxon>Bacteria</taxon>
        <taxon>Pseudomonadati</taxon>
        <taxon>Bacteroidota</taxon>
        <taxon>Sphingobacteriia</taxon>
        <taxon>Sphingobacteriales</taxon>
        <taxon>Sphingobacteriaceae</taxon>
        <taxon>Pararcticibacter</taxon>
    </lineage>
</organism>
<proteinExistence type="predicted"/>